<dbReference type="SMART" id="SM01324">
    <property type="entry name" value="YARHG"/>
    <property type="match status" value="1"/>
</dbReference>
<protein>
    <submittedName>
        <fullName evidence="2">YARHG domain-containing protein</fullName>
    </submittedName>
</protein>
<dbReference type="Pfam" id="PF13308">
    <property type="entry name" value="YARHG"/>
    <property type="match status" value="1"/>
</dbReference>
<name>A0ABX2INN6_9RHOB</name>
<organism evidence="2 3">
    <name type="scientific">Parasulfitobacter algicola</name>
    <dbReference type="NCBI Taxonomy" id="2614809"/>
    <lineage>
        <taxon>Bacteria</taxon>
        <taxon>Pseudomonadati</taxon>
        <taxon>Pseudomonadota</taxon>
        <taxon>Alphaproteobacteria</taxon>
        <taxon>Rhodobacterales</taxon>
        <taxon>Roseobacteraceae</taxon>
        <taxon>Parasulfitobacter</taxon>
    </lineage>
</organism>
<accession>A0ABX2INN6</accession>
<evidence type="ECO:0000313" key="3">
    <source>
        <dbReference type="Proteomes" id="UP000777935"/>
    </source>
</evidence>
<dbReference type="Gene3D" id="2.60.40.3680">
    <property type="match status" value="1"/>
</dbReference>
<gene>
    <name evidence="2" type="ORF">HRQ87_05055</name>
</gene>
<dbReference type="Gene3D" id="1.20.58.1690">
    <property type="match status" value="1"/>
</dbReference>
<keyword evidence="3" id="KW-1185">Reference proteome</keyword>
<reference evidence="2 3" key="1">
    <citation type="submission" date="2020-06" db="EMBL/GenBank/DDBJ databases">
        <title>Sulfitobacter algicola sp. nov., isolated from green algae.</title>
        <authorList>
            <person name="Wang C."/>
        </authorList>
    </citation>
    <scope>NUCLEOTIDE SEQUENCE [LARGE SCALE GENOMIC DNA]</scope>
    <source>
        <strain evidence="2 3">1151</strain>
    </source>
</reference>
<comment type="caution">
    <text evidence="2">The sequence shown here is derived from an EMBL/GenBank/DDBJ whole genome shotgun (WGS) entry which is preliminary data.</text>
</comment>
<feature type="domain" description="YARHG" evidence="1">
    <location>
        <begin position="307"/>
        <end position="381"/>
    </location>
</feature>
<evidence type="ECO:0000259" key="1">
    <source>
        <dbReference type="SMART" id="SM01324"/>
    </source>
</evidence>
<proteinExistence type="predicted"/>
<evidence type="ECO:0000313" key="2">
    <source>
        <dbReference type="EMBL" id="NSX54165.1"/>
    </source>
</evidence>
<sequence length="382" mass="43858">MAYVENTYHVIIALVVVTLLMMIPAKANDGAYYTSGNQLIPMVETDIRITHERLTLIRNGGRMNVTVDYIFDNPGPTKTLVVGFEAMPPQGDVNTTPISGRHPYMHDFTVQMNDRDLPYQVTITSKDPYYEKGQIITETILPDEFNRLYVYHFDAVFQPGTNRILHTYSFDLSGSVVTKHDFEYVLTAANRWGANGIENFELSIDMGEMIEFNIRNSFFKDAQDWQISGIGTAYPSPDYYDDYDSYNPNLDTPPDYTTFAMRDGKITMEQTNFKPAGELYLWVPSIARFSNYSNFNDARFDASKDQLPFNLLYMIPTNGVDDASNKVLRNYLFARRGYVFANANLQNYFSKLPWYIPDPIYVPDLSALSATEQAWYKRLTDQ</sequence>
<dbReference type="InterPro" id="IPR025582">
    <property type="entry name" value="YARHG_dom"/>
</dbReference>
<dbReference type="Proteomes" id="UP000777935">
    <property type="component" value="Unassembled WGS sequence"/>
</dbReference>
<dbReference type="RefSeq" id="WP_174135906.1">
    <property type="nucleotide sequence ID" value="NZ_JABUFE010000002.1"/>
</dbReference>
<dbReference type="EMBL" id="JABUFE010000002">
    <property type="protein sequence ID" value="NSX54165.1"/>
    <property type="molecule type" value="Genomic_DNA"/>
</dbReference>
<dbReference type="InterPro" id="IPR038434">
    <property type="entry name" value="YARHG_sf"/>
</dbReference>